<accession>A0A0S3RZR7</accession>
<feature type="domain" description="U-box" evidence="6">
    <location>
        <begin position="78"/>
        <end position="152"/>
    </location>
</feature>
<dbReference type="EMBL" id="AP015037">
    <property type="protein sequence ID" value="BAT86080.1"/>
    <property type="molecule type" value="Genomic_DNA"/>
</dbReference>
<dbReference type="InterPro" id="IPR003613">
    <property type="entry name" value="Ubox_domain"/>
</dbReference>
<dbReference type="InterPro" id="IPR045185">
    <property type="entry name" value="PUB22/23/24-like"/>
</dbReference>
<evidence type="ECO:0000256" key="3">
    <source>
        <dbReference type="ARBA" id="ARBA00022679"/>
    </source>
</evidence>
<dbReference type="InterPro" id="IPR058678">
    <property type="entry name" value="ARM_PUB"/>
</dbReference>
<dbReference type="FunFam" id="3.30.40.10:FF:000437">
    <property type="entry name" value="RING-type E3 ubiquitin transferase"/>
    <property type="match status" value="1"/>
</dbReference>
<evidence type="ECO:0000259" key="6">
    <source>
        <dbReference type="PROSITE" id="PS51698"/>
    </source>
</evidence>
<dbReference type="EC" id="2.3.2.27" evidence="5"/>
<evidence type="ECO:0000313" key="7">
    <source>
        <dbReference type="EMBL" id="BAT86080.1"/>
    </source>
</evidence>
<comment type="pathway">
    <text evidence="2 5">Protein modification; protein ubiquitination.</text>
</comment>
<dbReference type="InterPro" id="IPR045210">
    <property type="entry name" value="RING-Ubox_PUB"/>
</dbReference>
<dbReference type="PROSITE" id="PS51698">
    <property type="entry name" value="U_BOX"/>
    <property type="match status" value="1"/>
</dbReference>
<gene>
    <name evidence="7" type="primary">Vigan.04G369600</name>
    <name evidence="7" type="ORF">VIGAN_04369600</name>
</gene>
<evidence type="ECO:0000256" key="1">
    <source>
        <dbReference type="ARBA" id="ARBA00000900"/>
    </source>
</evidence>
<dbReference type="OrthoDB" id="10064100at2759"/>
<dbReference type="PANTHER" id="PTHR22849">
    <property type="entry name" value="WDSAM1 PROTEIN"/>
    <property type="match status" value="1"/>
</dbReference>
<evidence type="ECO:0000256" key="5">
    <source>
        <dbReference type="RuleBase" id="RU369093"/>
    </source>
</evidence>
<dbReference type="InterPro" id="IPR016024">
    <property type="entry name" value="ARM-type_fold"/>
</dbReference>
<dbReference type="GO" id="GO:0061630">
    <property type="term" value="F:ubiquitin protein ligase activity"/>
    <property type="evidence" value="ECO:0007669"/>
    <property type="project" value="UniProtKB-UniRule"/>
</dbReference>
<protein>
    <recommendedName>
        <fullName evidence="5 6">U-box domain-containing protein</fullName>
        <ecNumber evidence="5">2.3.2.27</ecNumber>
    </recommendedName>
    <alternativeName>
        <fullName evidence="5">RING-type E3 ubiquitin transferase PUB</fullName>
    </alternativeName>
</protein>
<comment type="catalytic activity">
    <reaction evidence="1 5">
        <text>S-ubiquitinyl-[E2 ubiquitin-conjugating enzyme]-L-cysteine + [acceptor protein]-L-lysine = [E2 ubiquitin-conjugating enzyme]-L-cysteine + N(6)-ubiquitinyl-[acceptor protein]-L-lysine.</text>
        <dbReference type="EC" id="2.3.2.27"/>
    </reaction>
</comment>
<comment type="function">
    <text evidence="5">Functions as an E3 ubiquitin ligase.</text>
</comment>
<keyword evidence="3 5" id="KW-0808">Transferase</keyword>
<dbReference type="PANTHER" id="PTHR22849:SF139">
    <property type="entry name" value="U-BOX DOMAIN-CONTAINING PROTEIN"/>
    <property type="match status" value="1"/>
</dbReference>
<dbReference type="CDD" id="cd16664">
    <property type="entry name" value="RING-Ubox_PUB"/>
    <property type="match status" value="1"/>
</dbReference>
<evidence type="ECO:0000256" key="2">
    <source>
        <dbReference type="ARBA" id="ARBA00004906"/>
    </source>
</evidence>
<dbReference type="SUPFAM" id="SSF57850">
    <property type="entry name" value="RING/U-box"/>
    <property type="match status" value="1"/>
</dbReference>
<dbReference type="GO" id="GO:0006952">
    <property type="term" value="P:defense response"/>
    <property type="evidence" value="ECO:0007669"/>
    <property type="project" value="UniProtKB-ARBA"/>
</dbReference>
<proteinExistence type="predicted"/>
<dbReference type="SUPFAM" id="SSF48371">
    <property type="entry name" value="ARM repeat"/>
    <property type="match status" value="1"/>
</dbReference>
<dbReference type="Pfam" id="PF25598">
    <property type="entry name" value="ARM_PUB"/>
    <property type="match status" value="1"/>
</dbReference>
<evidence type="ECO:0000256" key="4">
    <source>
        <dbReference type="ARBA" id="ARBA00022786"/>
    </source>
</evidence>
<dbReference type="AlphaFoldDB" id="A0A0S3RZR7"/>
<organism evidence="7 8">
    <name type="scientific">Vigna angularis var. angularis</name>
    <dbReference type="NCBI Taxonomy" id="157739"/>
    <lineage>
        <taxon>Eukaryota</taxon>
        <taxon>Viridiplantae</taxon>
        <taxon>Streptophyta</taxon>
        <taxon>Embryophyta</taxon>
        <taxon>Tracheophyta</taxon>
        <taxon>Spermatophyta</taxon>
        <taxon>Magnoliopsida</taxon>
        <taxon>eudicotyledons</taxon>
        <taxon>Gunneridae</taxon>
        <taxon>Pentapetalae</taxon>
        <taxon>rosids</taxon>
        <taxon>fabids</taxon>
        <taxon>Fabales</taxon>
        <taxon>Fabaceae</taxon>
        <taxon>Papilionoideae</taxon>
        <taxon>50 kb inversion clade</taxon>
        <taxon>NPAAA clade</taxon>
        <taxon>indigoferoid/millettioid clade</taxon>
        <taxon>Phaseoleae</taxon>
        <taxon>Vigna</taxon>
    </lineage>
</organism>
<keyword evidence="8" id="KW-1185">Reference proteome</keyword>
<dbReference type="GO" id="GO:0016567">
    <property type="term" value="P:protein ubiquitination"/>
    <property type="evidence" value="ECO:0007669"/>
    <property type="project" value="UniProtKB-UniRule"/>
</dbReference>
<dbReference type="UniPathway" id="UPA00143"/>
<evidence type="ECO:0000313" key="8">
    <source>
        <dbReference type="Proteomes" id="UP000291084"/>
    </source>
</evidence>
<dbReference type="Gene3D" id="1.25.10.10">
    <property type="entry name" value="Leucine-rich Repeat Variant"/>
    <property type="match status" value="1"/>
</dbReference>
<keyword evidence="4 5" id="KW-0833">Ubl conjugation pathway</keyword>
<reference evidence="7 8" key="1">
    <citation type="journal article" date="2015" name="Sci. Rep.">
        <title>The power of single molecule real-time sequencing technology in the de novo assembly of a eukaryotic genome.</title>
        <authorList>
            <person name="Sakai H."/>
            <person name="Naito K."/>
            <person name="Ogiso-Tanaka E."/>
            <person name="Takahashi Y."/>
            <person name="Iseki K."/>
            <person name="Muto C."/>
            <person name="Satou K."/>
            <person name="Teruya K."/>
            <person name="Shiroma A."/>
            <person name="Shimoji M."/>
            <person name="Hirano T."/>
            <person name="Itoh T."/>
            <person name="Kaga A."/>
            <person name="Tomooka N."/>
        </authorList>
    </citation>
    <scope>NUCLEOTIDE SEQUENCE [LARGE SCALE GENOMIC DNA]</scope>
    <source>
        <strain evidence="8">cv. Shumari</strain>
    </source>
</reference>
<dbReference type="Proteomes" id="UP000291084">
    <property type="component" value="Chromosome 4"/>
</dbReference>
<dbReference type="Pfam" id="PF04564">
    <property type="entry name" value="U-box"/>
    <property type="match status" value="1"/>
</dbReference>
<dbReference type="SMART" id="SM00504">
    <property type="entry name" value="Ubox"/>
    <property type="match status" value="1"/>
</dbReference>
<dbReference type="Gene3D" id="3.30.40.10">
    <property type="entry name" value="Zinc/RING finger domain, C3HC4 (zinc finger)"/>
    <property type="match status" value="1"/>
</dbReference>
<name>A0A0S3RZR7_PHAAN</name>
<dbReference type="InterPro" id="IPR013083">
    <property type="entry name" value="Znf_RING/FYVE/PHD"/>
</dbReference>
<sequence length="489" mass="54424">MTLPYLTPSSKYIYIATTRTSFPHRIFSFKPNQRNKETKIIIKMVLSWTRRNVFRRAKKEKGQIQGGGRGGELEVEVVIPNHFRCPVSLELMTDPVTLSTGITYDRVSIEKWIEGGNKTCPVTNQVLTNFDNIPNHAIRRMIQDWCVENSSYGIERIPTPRIPLSSYEVSQTCTRILSACRRGDDKKCQELVGKIKDWGRDERNRKCIIGSRARTDAGNGADAVLGHAFDCFSSGDSFDTHVVVLEEILEVLTWMIPLGEEGVSKLSSKASLNCLVWFLEGKDLASRQSAALLLRQVHVQELARVGKVAEALVKMIREPTGSASTKACLATIFNLVSSAENRGEITERFVELDLVSLLLEAIVDGDKGVCEKALGILDCVCDIQKGKEVVKNNALTLPLVVKKLLRVSPLASSFVVSILKKNFDKKEDGALIEAVQLGTFQKLLVLLQVGCDDSTKENATELLKLLNSYRNKATCTDSSSDFKYLKKSF</sequence>
<dbReference type="InterPro" id="IPR011989">
    <property type="entry name" value="ARM-like"/>
</dbReference>